<dbReference type="AlphaFoldDB" id="A0A2T1LSE0"/>
<feature type="domain" description="tRNA nuclease CdiA C-terminal" evidence="1">
    <location>
        <begin position="71"/>
        <end position="149"/>
    </location>
</feature>
<gene>
    <name evidence="2" type="ORF">C7H19_21360</name>
</gene>
<dbReference type="EMBL" id="PXOH01000036">
    <property type="protein sequence ID" value="PSF32674.1"/>
    <property type="molecule type" value="Genomic_DNA"/>
</dbReference>
<dbReference type="InterPro" id="IPR040559">
    <property type="entry name" value="CdiA_C"/>
</dbReference>
<dbReference type="Proteomes" id="UP000239001">
    <property type="component" value="Unassembled WGS sequence"/>
</dbReference>
<proteinExistence type="predicted"/>
<sequence>MNFDYIQQSREIYEQATSDYERYYFDENTGGFILIHQEHNKSTSNVQIATVLARLGNRVKLLSEQATTSVKTPDAEINHEIYEFKELTEESRSLSNRVQEGIGQAKKQGATAVIYYINRSTYDIWQINRGIRQAFFWDKNQQIQKISLLLPTGELKTIFREDWENGEYF</sequence>
<comment type="caution">
    <text evidence="2">The sequence shown here is derived from an EMBL/GenBank/DDBJ whole genome shotgun (WGS) entry which is preliminary data.</text>
</comment>
<dbReference type="Pfam" id="PF18451">
    <property type="entry name" value="CdiA_C"/>
    <property type="match status" value="1"/>
</dbReference>
<name>A0A2T1LSE0_9CHRO</name>
<evidence type="ECO:0000259" key="1">
    <source>
        <dbReference type="Pfam" id="PF18451"/>
    </source>
</evidence>
<dbReference type="OrthoDB" id="457561at2"/>
<accession>A0A2T1LSE0</accession>
<organism evidence="2 3">
    <name type="scientific">Aphanothece hegewaldii CCALA 016</name>
    <dbReference type="NCBI Taxonomy" id="2107694"/>
    <lineage>
        <taxon>Bacteria</taxon>
        <taxon>Bacillati</taxon>
        <taxon>Cyanobacteriota</taxon>
        <taxon>Cyanophyceae</taxon>
        <taxon>Oscillatoriophycideae</taxon>
        <taxon>Chroococcales</taxon>
        <taxon>Aphanothecaceae</taxon>
        <taxon>Aphanothece</taxon>
    </lineage>
</organism>
<dbReference type="Gene3D" id="3.40.1350.120">
    <property type="match status" value="1"/>
</dbReference>
<reference evidence="2 3" key="2">
    <citation type="submission" date="2018-03" db="EMBL/GenBank/DDBJ databases">
        <authorList>
            <person name="Keele B.F."/>
        </authorList>
    </citation>
    <scope>NUCLEOTIDE SEQUENCE [LARGE SCALE GENOMIC DNA]</scope>
    <source>
        <strain evidence="2 3">CCALA 016</strain>
    </source>
</reference>
<evidence type="ECO:0000313" key="2">
    <source>
        <dbReference type="EMBL" id="PSF32674.1"/>
    </source>
</evidence>
<keyword evidence="3" id="KW-1185">Reference proteome</keyword>
<evidence type="ECO:0000313" key="3">
    <source>
        <dbReference type="Proteomes" id="UP000239001"/>
    </source>
</evidence>
<dbReference type="RefSeq" id="WP_106458939.1">
    <property type="nucleotide sequence ID" value="NZ_PXOH01000036.1"/>
</dbReference>
<reference evidence="2 3" key="1">
    <citation type="submission" date="2018-03" db="EMBL/GenBank/DDBJ databases">
        <title>The ancient ancestry and fast evolution of plastids.</title>
        <authorList>
            <person name="Moore K.R."/>
            <person name="Magnabosco C."/>
            <person name="Momper L."/>
            <person name="Gold D.A."/>
            <person name="Bosak T."/>
            <person name="Fournier G.P."/>
        </authorList>
    </citation>
    <scope>NUCLEOTIDE SEQUENCE [LARGE SCALE GENOMIC DNA]</scope>
    <source>
        <strain evidence="2 3">CCALA 016</strain>
    </source>
</reference>
<protein>
    <recommendedName>
        <fullName evidence="1">tRNA nuclease CdiA C-terminal domain-containing protein</fullName>
    </recommendedName>
</protein>